<dbReference type="InterPro" id="IPR036047">
    <property type="entry name" value="F-box-like_dom_sf"/>
</dbReference>
<dbReference type="Proteomes" id="UP000287166">
    <property type="component" value="Unassembled WGS sequence"/>
</dbReference>
<dbReference type="CDD" id="cd09917">
    <property type="entry name" value="F-box_SF"/>
    <property type="match status" value="1"/>
</dbReference>
<dbReference type="InterPro" id="IPR001810">
    <property type="entry name" value="F-box_dom"/>
</dbReference>
<dbReference type="Gene3D" id="1.20.1280.50">
    <property type="match status" value="1"/>
</dbReference>
<gene>
    <name evidence="2" type="ORF">SCP_0200250</name>
</gene>
<sequence length="248" mass="28749">MRNLLQRPLVLIARIYRRFRRQCAADASITGINDFPTELLFEIIIYLPLPALIAARTVNKRWRELIAVAPISPSRRRLLDLYIYAIASPSFLATRAQIIPNLGPFDRKAYVARLEQQTGQHLPEDFRTWVLEWPARAVINWLWPGLSSRRRWSRARVGNSLKEGKVEMCTLQEGLPFYPSRPIYYVRKCDSDGAPQTKHWVYRMYVRSRTYSLDDLDIPDTVDIYLAGRGAGENMIGHVHLVAPLYPR</sequence>
<keyword evidence="3" id="KW-1185">Reference proteome</keyword>
<dbReference type="InParanoid" id="A0A401G9J1"/>
<evidence type="ECO:0000259" key="1">
    <source>
        <dbReference type="PROSITE" id="PS50181"/>
    </source>
</evidence>
<dbReference type="RefSeq" id="XP_027609741.1">
    <property type="nucleotide sequence ID" value="XM_027753940.1"/>
</dbReference>
<dbReference type="GeneID" id="38775745"/>
<name>A0A401G9J1_9APHY</name>
<dbReference type="AlphaFoldDB" id="A0A401G9J1"/>
<dbReference type="OrthoDB" id="2789299at2759"/>
<comment type="caution">
    <text evidence="2">The sequence shown here is derived from an EMBL/GenBank/DDBJ whole genome shotgun (WGS) entry which is preliminary data.</text>
</comment>
<proteinExistence type="predicted"/>
<dbReference type="SUPFAM" id="SSF81383">
    <property type="entry name" value="F-box domain"/>
    <property type="match status" value="1"/>
</dbReference>
<reference evidence="2 3" key="1">
    <citation type="journal article" date="2018" name="Sci. Rep.">
        <title>Genome sequence of the cauliflower mushroom Sparassis crispa (Hanabiratake) and its association with beneficial usage.</title>
        <authorList>
            <person name="Kiyama R."/>
            <person name="Furutani Y."/>
            <person name="Kawaguchi K."/>
            <person name="Nakanishi T."/>
        </authorList>
    </citation>
    <scope>NUCLEOTIDE SEQUENCE [LARGE SCALE GENOMIC DNA]</scope>
</reference>
<evidence type="ECO:0000313" key="2">
    <source>
        <dbReference type="EMBL" id="GBE78828.1"/>
    </source>
</evidence>
<evidence type="ECO:0000313" key="3">
    <source>
        <dbReference type="Proteomes" id="UP000287166"/>
    </source>
</evidence>
<organism evidence="2 3">
    <name type="scientific">Sparassis crispa</name>
    <dbReference type="NCBI Taxonomy" id="139825"/>
    <lineage>
        <taxon>Eukaryota</taxon>
        <taxon>Fungi</taxon>
        <taxon>Dikarya</taxon>
        <taxon>Basidiomycota</taxon>
        <taxon>Agaricomycotina</taxon>
        <taxon>Agaricomycetes</taxon>
        <taxon>Polyporales</taxon>
        <taxon>Sparassidaceae</taxon>
        <taxon>Sparassis</taxon>
    </lineage>
</organism>
<dbReference type="EMBL" id="BFAD01000002">
    <property type="protein sequence ID" value="GBE78828.1"/>
    <property type="molecule type" value="Genomic_DNA"/>
</dbReference>
<accession>A0A401G9J1</accession>
<protein>
    <recommendedName>
        <fullName evidence="1">F-box domain-containing protein</fullName>
    </recommendedName>
</protein>
<feature type="domain" description="F-box" evidence="1">
    <location>
        <begin position="29"/>
        <end position="78"/>
    </location>
</feature>
<dbReference type="Pfam" id="PF00646">
    <property type="entry name" value="F-box"/>
    <property type="match status" value="1"/>
</dbReference>
<dbReference type="PROSITE" id="PS50181">
    <property type="entry name" value="FBOX"/>
    <property type="match status" value="1"/>
</dbReference>